<reference evidence="2 3" key="1">
    <citation type="submission" date="2024-09" db="EMBL/GenBank/DDBJ databases">
        <authorList>
            <person name="Pan X."/>
        </authorList>
    </citation>
    <scope>NUCLEOTIDE SEQUENCE [LARGE SCALE GENOMIC DNA]</scope>
    <source>
        <strain evidence="2 3">B2969</strain>
    </source>
</reference>
<organism evidence="2 3">
    <name type="scientific">Microbacterium alkaliflavum</name>
    <dbReference type="NCBI Taxonomy" id="3248839"/>
    <lineage>
        <taxon>Bacteria</taxon>
        <taxon>Bacillati</taxon>
        <taxon>Actinomycetota</taxon>
        <taxon>Actinomycetes</taxon>
        <taxon>Micrococcales</taxon>
        <taxon>Microbacteriaceae</taxon>
        <taxon>Microbacterium</taxon>
    </lineage>
</organism>
<protein>
    <submittedName>
        <fullName evidence="2">Glucose-6-phosphate dehydrogenase</fullName>
    </submittedName>
</protein>
<name>A0ABW7Q2N1_9MICO</name>
<keyword evidence="3" id="KW-1185">Reference proteome</keyword>
<evidence type="ECO:0000313" key="3">
    <source>
        <dbReference type="Proteomes" id="UP001610861"/>
    </source>
</evidence>
<gene>
    <name evidence="2" type="ORF">ACH3VR_01865</name>
</gene>
<dbReference type="EMBL" id="JBIQWL010000001">
    <property type="protein sequence ID" value="MFH8249099.1"/>
    <property type="molecule type" value="Genomic_DNA"/>
</dbReference>
<feature type="region of interest" description="Disordered" evidence="1">
    <location>
        <begin position="74"/>
        <end position="101"/>
    </location>
</feature>
<comment type="caution">
    <text evidence="2">The sequence shown here is derived from an EMBL/GenBank/DDBJ whole genome shotgun (WGS) entry which is preliminary data.</text>
</comment>
<sequence length="131" mass="14400">MRITESADWRDALPFESPVVLADVVPGEPARCAGCGPDVDPRPRTELWAYKHRHPNNHAGFVRFYCVTHVPAARRPAPSPAVTTRSRPERAPRQALVRRPAQPERQAVLCPNCFVEVPPTGVCGICGEKVG</sequence>
<evidence type="ECO:0000256" key="1">
    <source>
        <dbReference type="SAM" id="MobiDB-lite"/>
    </source>
</evidence>
<proteinExistence type="predicted"/>
<accession>A0ABW7Q2N1</accession>
<evidence type="ECO:0000313" key="2">
    <source>
        <dbReference type="EMBL" id="MFH8249099.1"/>
    </source>
</evidence>
<dbReference type="Proteomes" id="UP001610861">
    <property type="component" value="Unassembled WGS sequence"/>
</dbReference>
<dbReference type="RefSeq" id="WP_396639048.1">
    <property type="nucleotide sequence ID" value="NZ_JBIQWL010000001.1"/>
</dbReference>